<feature type="region of interest" description="Disordered" evidence="1">
    <location>
        <begin position="91"/>
        <end position="127"/>
    </location>
</feature>
<proteinExistence type="predicted"/>
<gene>
    <name evidence="2" type="ORF">N4S67_20740</name>
</gene>
<dbReference type="EMBL" id="JAODWD010000005">
    <property type="protein sequence ID" value="MCT7660834.1"/>
    <property type="molecule type" value="Genomic_DNA"/>
</dbReference>
<evidence type="ECO:0000256" key="1">
    <source>
        <dbReference type="SAM" id="MobiDB-lite"/>
    </source>
</evidence>
<name>A0ABT2MH28_9MYCO</name>
<dbReference type="Proteomes" id="UP001206639">
    <property type="component" value="Unassembled WGS sequence"/>
</dbReference>
<dbReference type="RefSeq" id="WP_260994905.1">
    <property type="nucleotide sequence ID" value="NZ_JAODWD010000005.1"/>
</dbReference>
<accession>A0ABT2MH28</accession>
<evidence type="ECO:0000313" key="3">
    <source>
        <dbReference type="Proteomes" id="UP001206639"/>
    </source>
</evidence>
<reference evidence="3" key="1">
    <citation type="submission" date="2023-07" db="EMBL/GenBank/DDBJ databases">
        <authorList>
            <person name="Deng Y."/>
            <person name="Zhang Y.-Q."/>
        </authorList>
    </citation>
    <scope>NUCLEOTIDE SEQUENCE [LARGE SCALE GENOMIC DNA]</scope>
    <source>
        <strain evidence="3">CPCC 205710</strain>
    </source>
</reference>
<keyword evidence="3" id="KW-1185">Reference proteome</keyword>
<feature type="compositionally biased region" description="Basic residues" evidence="1">
    <location>
        <begin position="116"/>
        <end position="127"/>
    </location>
</feature>
<evidence type="ECO:0000313" key="2">
    <source>
        <dbReference type="EMBL" id="MCT7660834.1"/>
    </source>
</evidence>
<comment type="caution">
    <text evidence="2">The sequence shown here is derived from an EMBL/GenBank/DDBJ whole genome shotgun (WGS) entry which is preliminary data.</text>
</comment>
<protein>
    <recommendedName>
        <fullName evidence="4">Transmembrane protein</fullName>
    </recommendedName>
</protein>
<organism evidence="2 3">
    <name type="scientific">Mycobacterium deserti</name>
    <dbReference type="NCBI Taxonomy" id="2978347"/>
    <lineage>
        <taxon>Bacteria</taxon>
        <taxon>Bacillati</taxon>
        <taxon>Actinomycetota</taxon>
        <taxon>Actinomycetes</taxon>
        <taxon>Mycobacteriales</taxon>
        <taxon>Mycobacteriaceae</taxon>
        <taxon>Mycobacterium</taxon>
    </lineage>
</organism>
<evidence type="ECO:0008006" key="4">
    <source>
        <dbReference type="Google" id="ProtNLM"/>
    </source>
</evidence>
<sequence length="127" mass="12284">MDIVRSATRVVTGAANATTAAAGALGGATVNGIIGGVQGTARGVREGVSSGSHSTPAALLAMGAIGAAGLIEWPALLMVGGTALLVQQLAGPAQDEAGRAAPTPRQASSASMAKKAPPRKSSARKKS</sequence>